<evidence type="ECO:0000259" key="21">
    <source>
        <dbReference type="PROSITE" id="PS50894"/>
    </source>
</evidence>
<dbReference type="SMART" id="SM00387">
    <property type="entry name" value="HATPase_c"/>
    <property type="match status" value="1"/>
</dbReference>
<dbReference type="Pfam" id="PF00512">
    <property type="entry name" value="HisKA"/>
    <property type="match status" value="1"/>
</dbReference>
<dbReference type="InterPro" id="IPR036641">
    <property type="entry name" value="HPT_dom_sf"/>
</dbReference>
<keyword evidence="10" id="KW-0067">ATP-binding</keyword>
<evidence type="ECO:0000256" key="12">
    <source>
        <dbReference type="ARBA" id="ARBA00023012"/>
    </source>
</evidence>
<keyword evidence="10" id="KW-0547">Nucleotide-binding</keyword>
<dbReference type="EMBL" id="BMKA01000005">
    <property type="protein sequence ID" value="GGA28485.1"/>
    <property type="molecule type" value="Genomic_DNA"/>
</dbReference>
<keyword evidence="11 16" id="KW-1133">Transmembrane helix</keyword>
<evidence type="ECO:0000313" key="22">
    <source>
        <dbReference type="EMBL" id="GGA28485.1"/>
    </source>
</evidence>
<protein>
    <recommendedName>
        <fullName evidence="3">histidine kinase</fullName>
        <ecNumber evidence="3">2.7.13.3</ecNumber>
    </recommendedName>
</protein>
<dbReference type="CDD" id="cd00082">
    <property type="entry name" value="HisKA"/>
    <property type="match status" value="1"/>
</dbReference>
<dbReference type="GO" id="GO:0005886">
    <property type="term" value="C:plasma membrane"/>
    <property type="evidence" value="ECO:0007669"/>
    <property type="project" value="UniProtKB-SubCell"/>
</dbReference>
<dbReference type="EC" id="2.7.13.3" evidence="3"/>
<dbReference type="InterPro" id="IPR036097">
    <property type="entry name" value="HisK_dim/P_sf"/>
</dbReference>
<evidence type="ECO:0000256" key="16">
    <source>
        <dbReference type="SAM" id="Phobius"/>
    </source>
</evidence>
<evidence type="ECO:0000256" key="5">
    <source>
        <dbReference type="ARBA" id="ARBA00022519"/>
    </source>
</evidence>
<dbReference type="Pfam" id="PF02518">
    <property type="entry name" value="HATPase_c"/>
    <property type="match status" value="1"/>
</dbReference>
<keyword evidence="7" id="KW-0808">Transferase</keyword>
<keyword evidence="8 16" id="KW-0812">Transmembrane</keyword>
<keyword evidence="6 15" id="KW-0597">Phosphoprotein</keyword>
<feature type="transmembrane region" description="Helical" evidence="16">
    <location>
        <begin position="21"/>
        <end position="43"/>
    </location>
</feature>
<comment type="caution">
    <text evidence="22">The sequence shown here is derived from an EMBL/GenBank/DDBJ whole genome shotgun (WGS) entry which is preliminary data.</text>
</comment>
<evidence type="ECO:0000256" key="11">
    <source>
        <dbReference type="ARBA" id="ARBA00022989"/>
    </source>
</evidence>
<evidence type="ECO:0000256" key="10">
    <source>
        <dbReference type="ARBA" id="ARBA00022840"/>
    </source>
</evidence>
<dbReference type="PROSITE" id="PS50113">
    <property type="entry name" value="PAC"/>
    <property type="match status" value="1"/>
</dbReference>
<dbReference type="SUPFAM" id="SSF52172">
    <property type="entry name" value="CheY-like"/>
    <property type="match status" value="1"/>
</dbReference>
<dbReference type="InterPro" id="IPR001789">
    <property type="entry name" value="Sig_transdc_resp-reg_receiver"/>
</dbReference>
<feature type="domain" description="PAS" evidence="19">
    <location>
        <begin position="228"/>
        <end position="282"/>
    </location>
</feature>
<dbReference type="SUPFAM" id="SSF55785">
    <property type="entry name" value="PYP-like sensor domain (PAS domain)"/>
    <property type="match status" value="1"/>
</dbReference>
<feature type="modified residue" description="4-aspartylphosphate" evidence="15">
    <location>
        <position position="668"/>
    </location>
</feature>
<dbReference type="GO" id="GO:0000155">
    <property type="term" value="F:phosphorelay sensor kinase activity"/>
    <property type="evidence" value="ECO:0007669"/>
    <property type="project" value="InterPro"/>
</dbReference>
<evidence type="ECO:0000256" key="3">
    <source>
        <dbReference type="ARBA" id="ARBA00012438"/>
    </source>
</evidence>
<feature type="domain" description="PAC" evidence="20">
    <location>
        <begin position="307"/>
        <end position="357"/>
    </location>
</feature>
<dbReference type="Pfam" id="PF13426">
    <property type="entry name" value="PAS_9"/>
    <property type="match status" value="1"/>
</dbReference>
<keyword evidence="23" id="KW-1185">Reference proteome</keyword>
<dbReference type="Gene3D" id="3.30.565.10">
    <property type="entry name" value="Histidine kinase-like ATPase, C-terminal domain"/>
    <property type="match status" value="1"/>
</dbReference>
<gene>
    <name evidence="22" type="ORF">GCM10011498_31990</name>
</gene>
<comment type="catalytic activity">
    <reaction evidence="1">
        <text>ATP + protein L-histidine = ADP + protein N-phospho-L-histidine.</text>
        <dbReference type="EC" id="2.7.13.3"/>
    </reaction>
</comment>
<feature type="domain" description="HPt" evidence="21">
    <location>
        <begin position="774"/>
        <end position="867"/>
    </location>
</feature>
<dbReference type="CDD" id="cd17546">
    <property type="entry name" value="REC_hyHK_CKI1_RcsC-like"/>
    <property type="match status" value="1"/>
</dbReference>
<evidence type="ECO:0000256" key="7">
    <source>
        <dbReference type="ARBA" id="ARBA00022679"/>
    </source>
</evidence>
<keyword evidence="5" id="KW-0997">Cell inner membrane</keyword>
<evidence type="ECO:0000256" key="2">
    <source>
        <dbReference type="ARBA" id="ARBA00004429"/>
    </source>
</evidence>
<feature type="domain" description="Histidine kinase" evidence="17">
    <location>
        <begin position="375"/>
        <end position="595"/>
    </location>
</feature>
<accession>A0A916VS21</accession>
<dbReference type="InterPro" id="IPR008207">
    <property type="entry name" value="Sig_transdc_His_kin_Hpt_dom"/>
</dbReference>
<dbReference type="PROSITE" id="PS50109">
    <property type="entry name" value="HIS_KIN"/>
    <property type="match status" value="1"/>
</dbReference>
<organism evidence="22 23">
    <name type="scientific">Neptunicoccus cionae</name>
    <dbReference type="NCBI Taxonomy" id="2035344"/>
    <lineage>
        <taxon>Bacteria</taxon>
        <taxon>Pseudomonadati</taxon>
        <taxon>Pseudomonadota</taxon>
        <taxon>Alphaproteobacteria</taxon>
        <taxon>Rhodobacterales</taxon>
        <taxon>Paracoccaceae</taxon>
        <taxon>Neptunicoccus</taxon>
    </lineage>
</organism>
<dbReference type="InterPro" id="IPR035965">
    <property type="entry name" value="PAS-like_dom_sf"/>
</dbReference>
<comment type="subcellular location">
    <subcellularLocation>
        <location evidence="2">Cell inner membrane</location>
        <topology evidence="2">Multi-pass membrane protein</topology>
    </subcellularLocation>
</comment>
<evidence type="ECO:0000259" key="18">
    <source>
        <dbReference type="PROSITE" id="PS50110"/>
    </source>
</evidence>
<evidence type="ECO:0000313" key="23">
    <source>
        <dbReference type="Proteomes" id="UP000628017"/>
    </source>
</evidence>
<evidence type="ECO:0000256" key="4">
    <source>
        <dbReference type="ARBA" id="ARBA00022475"/>
    </source>
</evidence>
<evidence type="ECO:0000256" key="6">
    <source>
        <dbReference type="ARBA" id="ARBA00022553"/>
    </source>
</evidence>
<feature type="domain" description="Response regulatory" evidence="18">
    <location>
        <begin position="619"/>
        <end position="736"/>
    </location>
</feature>
<dbReference type="Gene3D" id="3.30.450.20">
    <property type="entry name" value="PAS domain"/>
    <property type="match status" value="1"/>
</dbReference>
<dbReference type="Proteomes" id="UP000628017">
    <property type="component" value="Unassembled WGS sequence"/>
</dbReference>
<dbReference type="SMART" id="SM00091">
    <property type="entry name" value="PAS"/>
    <property type="match status" value="1"/>
</dbReference>
<dbReference type="InterPro" id="IPR003594">
    <property type="entry name" value="HATPase_dom"/>
</dbReference>
<dbReference type="AlphaFoldDB" id="A0A916VS21"/>
<evidence type="ECO:0000259" key="20">
    <source>
        <dbReference type="PROSITE" id="PS50113"/>
    </source>
</evidence>
<dbReference type="PROSITE" id="PS50112">
    <property type="entry name" value="PAS"/>
    <property type="match status" value="1"/>
</dbReference>
<dbReference type="Gene3D" id="3.40.50.2300">
    <property type="match status" value="1"/>
</dbReference>
<evidence type="ECO:0000256" key="9">
    <source>
        <dbReference type="ARBA" id="ARBA00022777"/>
    </source>
</evidence>
<keyword evidence="12" id="KW-0902">Two-component regulatory system</keyword>
<evidence type="ECO:0000259" key="17">
    <source>
        <dbReference type="PROSITE" id="PS50109"/>
    </source>
</evidence>
<evidence type="ECO:0000256" key="13">
    <source>
        <dbReference type="ARBA" id="ARBA00023136"/>
    </source>
</evidence>
<keyword evidence="4" id="KW-1003">Cell membrane</keyword>
<proteinExistence type="predicted"/>
<feature type="modified residue" description="Phosphohistidine" evidence="14">
    <location>
        <position position="813"/>
    </location>
</feature>
<dbReference type="InterPro" id="IPR004358">
    <property type="entry name" value="Sig_transdc_His_kin-like_C"/>
</dbReference>
<dbReference type="SUPFAM" id="SSF47226">
    <property type="entry name" value="Histidine-containing phosphotransfer domain, HPT domain"/>
    <property type="match status" value="1"/>
</dbReference>
<dbReference type="Gene3D" id="1.20.120.160">
    <property type="entry name" value="HPT domain"/>
    <property type="match status" value="1"/>
</dbReference>
<keyword evidence="13 16" id="KW-0472">Membrane</keyword>
<feature type="transmembrane region" description="Helical" evidence="16">
    <location>
        <begin position="189"/>
        <end position="213"/>
    </location>
</feature>
<sequence length="871" mass="95767">MKYLSRTSVAKATGARTRPQFVFRLAWALLLIGGIALVVLLSAQLSSKIDELREVPEDNAQWNLSQIEVAFLKLRIAADNVLLEGEPALPEFRKWFDIHYSRIELVSTSTDAMEIHQDPQLHHLHEMLLKFNRNMVVLVDGPDSLLVASMPDFVARMQEIAFAPRELSVGGVELKSARSDAKRKEIVRILQTIALVSTLVMISLIGAFIFLWVQRRRLNMQSAEIRKAGKFHQTILRASLDAIVVVDGQGKITDFNGSAEKVFGLNRADVIGHSLSDTILPERYRSGHEAGMANYTSPENSNIVDQGRLELVAVHADGHEFPVEVSISEAHSADGRIFVSYIRDITEEKQNKEDLHAARDQALEAYKEKSRFLAVMSHEMRTPLNGIISSLHLLRDDPLSERQERFVNLADHSSNVLLNHINDVLTIERLDSGETKSAEQVFSAREVAEDLLDVMRPLADEQNTSLLLEVEGEEAFVLGEQRLIEQVLTNLLSNAIKFTASGQVTLGIASRWVSASNLELDFSVSDTGIGISPEGLQTVFDDFVTAESPYERTAKGTGLGLGIVRRLVETMGGELHFDSILGEGSIFGFTITLPVQDEILPEKQETTASAQPAVSGGLKVLVVEDNPINRELLGAMLERDGHIVSFATDGFEGVHVASKNVFDVILMDISMPNMNGIKATTTIKNSQGLSRNTPIYAVTAHAMPAEIAEFEKAGMEGCLLKPIRVEKLRAILGEISQDDPVEAPQTETPMSSNANGIIPLLSPDQLMKMREVFGPETMIDKVQAFLKEGDLLIGAVLNNTLEQDRETLQSSTHKLSGSCAIFGATLLRQTLTGLETACKEGDAEAAAALQAKAREEWNRTKTALNAIYAQT</sequence>
<dbReference type="Pfam" id="PF01627">
    <property type="entry name" value="Hpt"/>
    <property type="match status" value="1"/>
</dbReference>
<dbReference type="InterPro" id="IPR036890">
    <property type="entry name" value="HATPase_C_sf"/>
</dbReference>
<evidence type="ECO:0000256" key="8">
    <source>
        <dbReference type="ARBA" id="ARBA00022692"/>
    </source>
</evidence>
<dbReference type="PRINTS" id="PR00344">
    <property type="entry name" value="BCTRLSENSOR"/>
</dbReference>
<evidence type="ECO:0000259" key="19">
    <source>
        <dbReference type="PROSITE" id="PS50112"/>
    </source>
</evidence>
<dbReference type="PANTHER" id="PTHR43047:SF64">
    <property type="entry name" value="HISTIDINE KINASE CONTAINING CHEY-HOMOLOGOUS RECEIVER DOMAIN AND PAS DOMAIN-RELATED"/>
    <property type="match status" value="1"/>
</dbReference>
<dbReference type="SUPFAM" id="SSF47384">
    <property type="entry name" value="Homodimeric domain of signal transducing histidine kinase"/>
    <property type="match status" value="1"/>
</dbReference>
<evidence type="ECO:0000256" key="15">
    <source>
        <dbReference type="PROSITE-ProRule" id="PRU00169"/>
    </source>
</evidence>
<dbReference type="InterPro" id="IPR000700">
    <property type="entry name" value="PAS-assoc_C"/>
</dbReference>
<dbReference type="CDD" id="cd16922">
    <property type="entry name" value="HATPase_EvgS-ArcB-TorS-like"/>
    <property type="match status" value="1"/>
</dbReference>
<dbReference type="InterPro" id="IPR000014">
    <property type="entry name" value="PAS"/>
</dbReference>
<evidence type="ECO:0000256" key="14">
    <source>
        <dbReference type="PROSITE-ProRule" id="PRU00110"/>
    </source>
</evidence>
<dbReference type="InterPro" id="IPR005467">
    <property type="entry name" value="His_kinase_dom"/>
</dbReference>
<dbReference type="SMART" id="SM00448">
    <property type="entry name" value="REC"/>
    <property type="match status" value="1"/>
</dbReference>
<keyword evidence="9 22" id="KW-0418">Kinase</keyword>
<evidence type="ECO:0000256" key="1">
    <source>
        <dbReference type="ARBA" id="ARBA00000085"/>
    </source>
</evidence>
<dbReference type="PROSITE" id="PS50110">
    <property type="entry name" value="RESPONSE_REGULATORY"/>
    <property type="match status" value="1"/>
</dbReference>
<reference evidence="22" key="2">
    <citation type="submission" date="2020-09" db="EMBL/GenBank/DDBJ databases">
        <authorList>
            <person name="Sun Q."/>
            <person name="Zhou Y."/>
        </authorList>
    </citation>
    <scope>NUCLEOTIDE SEQUENCE</scope>
    <source>
        <strain evidence="22">CGMCC 1.15880</strain>
    </source>
</reference>
<reference evidence="22" key="1">
    <citation type="journal article" date="2014" name="Int. J. Syst. Evol. Microbiol.">
        <title>Complete genome sequence of Corynebacterium casei LMG S-19264T (=DSM 44701T), isolated from a smear-ripened cheese.</title>
        <authorList>
            <consortium name="US DOE Joint Genome Institute (JGI-PGF)"/>
            <person name="Walter F."/>
            <person name="Albersmeier A."/>
            <person name="Kalinowski J."/>
            <person name="Ruckert C."/>
        </authorList>
    </citation>
    <scope>NUCLEOTIDE SEQUENCE</scope>
    <source>
        <strain evidence="22">CGMCC 1.15880</strain>
    </source>
</reference>
<dbReference type="PROSITE" id="PS50894">
    <property type="entry name" value="HPT"/>
    <property type="match status" value="1"/>
</dbReference>
<dbReference type="InterPro" id="IPR011006">
    <property type="entry name" value="CheY-like_superfamily"/>
</dbReference>
<dbReference type="InterPro" id="IPR003661">
    <property type="entry name" value="HisK_dim/P_dom"/>
</dbReference>
<dbReference type="RefSeq" id="WP_188677683.1">
    <property type="nucleotide sequence ID" value="NZ_BMKA01000005.1"/>
</dbReference>
<dbReference type="SMART" id="SM00388">
    <property type="entry name" value="HisKA"/>
    <property type="match status" value="1"/>
</dbReference>
<dbReference type="CDD" id="cd00130">
    <property type="entry name" value="PAS"/>
    <property type="match status" value="1"/>
</dbReference>
<name>A0A916VS21_9RHOB</name>
<dbReference type="PANTHER" id="PTHR43047">
    <property type="entry name" value="TWO-COMPONENT HISTIDINE PROTEIN KINASE"/>
    <property type="match status" value="1"/>
</dbReference>
<dbReference type="NCBIfam" id="TIGR00229">
    <property type="entry name" value="sensory_box"/>
    <property type="match status" value="1"/>
</dbReference>
<dbReference type="Pfam" id="PF00072">
    <property type="entry name" value="Response_reg"/>
    <property type="match status" value="1"/>
</dbReference>
<dbReference type="SUPFAM" id="SSF55874">
    <property type="entry name" value="ATPase domain of HSP90 chaperone/DNA topoisomerase II/histidine kinase"/>
    <property type="match status" value="1"/>
</dbReference>
<dbReference type="Gene3D" id="1.10.287.130">
    <property type="match status" value="1"/>
</dbReference>